<sequence length="53" mass="6146">MSEKAEIPSHCGIENADVFSNEGSVKEYIYRPLFFQEVKTLIEKICSRVEDKH</sequence>
<dbReference type="AlphaFoldDB" id="A0A0B7BXV0"/>
<evidence type="ECO:0000313" key="1">
    <source>
        <dbReference type="EMBL" id="CEK98024.1"/>
    </source>
</evidence>
<gene>
    <name evidence="1" type="primary">ORF217556</name>
</gene>
<reference evidence="1" key="1">
    <citation type="submission" date="2014-12" db="EMBL/GenBank/DDBJ databases">
        <title>Insight into the proteome of Arion vulgaris.</title>
        <authorList>
            <person name="Aradska J."/>
            <person name="Bulat T."/>
            <person name="Smidak R."/>
            <person name="Sarate P."/>
            <person name="Gangsoo J."/>
            <person name="Sialana F."/>
            <person name="Bilban M."/>
            <person name="Lubec G."/>
        </authorList>
    </citation>
    <scope>NUCLEOTIDE SEQUENCE</scope>
    <source>
        <tissue evidence="1">Skin</tissue>
    </source>
</reference>
<accession>A0A0B7BXV0</accession>
<dbReference type="EMBL" id="HACG01051153">
    <property type="protein sequence ID" value="CEK98024.1"/>
    <property type="molecule type" value="Transcribed_RNA"/>
</dbReference>
<protein>
    <submittedName>
        <fullName evidence="1">Uncharacterized protein</fullName>
    </submittedName>
</protein>
<proteinExistence type="predicted"/>
<organism evidence="1">
    <name type="scientific">Arion vulgaris</name>
    <dbReference type="NCBI Taxonomy" id="1028688"/>
    <lineage>
        <taxon>Eukaryota</taxon>
        <taxon>Metazoa</taxon>
        <taxon>Spiralia</taxon>
        <taxon>Lophotrochozoa</taxon>
        <taxon>Mollusca</taxon>
        <taxon>Gastropoda</taxon>
        <taxon>Heterobranchia</taxon>
        <taxon>Euthyneura</taxon>
        <taxon>Panpulmonata</taxon>
        <taxon>Eupulmonata</taxon>
        <taxon>Stylommatophora</taxon>
        <taxon>Helicina</taxon>
        <taxon>Arionoidea</taxon>
        <taxon>Arionidae</taxon>
        <taxon>Arion</taxon>
    </lineage>
</organism>
<name>A0A0B7BXV0_9EUPU</name>